<feature type="compositionally biased region" description="Acidic residues" evidence="1">
    <location>
        <begin position="719"/>
        <end position="775"/>
    </location>
</feature>
<feature type="region of interest" description="Disordered" evidence="1">
    <location>
        <begin position="246"/>
        <end position="297"/>
    </location>
</feature>
<feature type="region of interest" description="Disordered" evidence="1">
    <location>
        <begin position="314"/>
        <end position="429"/>
    </location>
</feature>
<feature type="region of interest" description="Disordered" evidence="1">
    <location>
        <begin position="637"/>
        <end position="775"/>
    </location>
</feature>
<dbReference type="PANTHER" id="PTHR31126:SF14">
    <property type="entry name" value="TYROSINE-PROTEIN PHOSPHATASE OCA6-RELATED"/>
    <property type="match status" value="1"/>
</dbReference>
<dbReference type="OMA" id="NSSEWTE"/>
<feature type="compositionally biased region" description="Polar residues" evidence="1">
    <location>
        <begin position="265"/>
        <end position="280"/>
    </location>
</feature>
<accession>I2G350</accession>
<evidence type="ECO:0000313" key="2">
    <source>
        <dbReference type="EMBL" id="CCF53593.1"/>
    </source>
</evidence>
<evidence type="ECO:0008006" key="4">
    <source>
        <dbReference type="Google" id="ProtNLM"/>
    </source>
</evidence>
<dbReference type="InterPro" id="IPR029021">
    <property type="entry name" value="Prot-tyrosine_phosphatase-like"/>
</dbReference>
<dbReference type="PANTHER" id="PTHR31126">
    <property type="entry name" value="TYROSINE-PROTEIN PHOSPHATASE"/>
    <property type="match status" value="1"/>
</dbReference>
<dbReference type="EMBL" id="CAGI01000184">
    <property type="protein sequence ID" value="CCF53593.1"/>
    <property type="molecule type" value="Genomic_DNA"/>
</dbReference>
<feature type="region of interest" description="Disordered" evidence="1">
    <location>
        <begin position="450"/>
        <end position="494"/>
    </location>
</feature>
<dbReference type="Proteomes" id="UP000006174">
    <property type="component" value="Unassembled WGS sequence"/>
</dbReference>
<feature type="compositionally biased region" description="Low complexity" evidence="1">
    <location>
        <begin position="420"/>
        <end position="429"/>
    </location>
</feature>
<dbReference type="AlphaFoldDB" id="I2G350"/>
<evidence type="ECO:0000313" key="3">
    <source>
        <dbReference type="Proteomes" id="UP000006174"/>
    </source>
</evidence>
<comment type="caution">
    <text evidence="2">The sequence shown here is derived from an EMBL/GenBank/DDBJ whole genome shotgun (WGS) entry which is preliminary data.</text>
</comment>
<dbReference type="Pfam" id="PF03162">
    <property type="entry name" value="Y_phosphatase2"/>
    <property type="match status" value="1"/>
</dbReference>
<organism evidence="2 3">
    <name type="scientific">Ustilago hordei</name>
    <name type="common">Barley covered smut fungus</name>
    <dbReference type="NCBI Taxonomy" id="120017"/>
    <lineage>
        <taxon>Eukaryota</taxon>
        <taxon>Fungi</taxon>
        <taxon>Dikarya</taxon>
        <taxon>Basidiomycota</taxon>
        <taxon>Ustilaginomycotina</taxon>
        <taxon>Ustilaginomycetes</taxon>
        <taxon>Ustilaginales</taxon>
        <taxon>Ustilaginaceae</taxon>
        <taxon>Ustilago</taxon>
    </lineage>
</organism>
<dbReference type="GO" id="GO:0016791">
    <property type="term" value="F:phosphatase activity"/>
    <property type="evidence" value="ECO:0007669"/>
    <property type="project" value="TreeGrafter"/>
</dbReference>
<protein>
    <recommendedName>
        <fullName evidence="4">Tyrosine specific protein phosphatases domain-containing protein</fullName>
    </recommendedName>
</protein>
<reference evidence="2 3" key="1">
    <citation type="journal article" date="2012" name="Plant Cell">
        <title>Genome comparison of barley and maize smut fungi reveals targeted loss of RNA silencing components and species-specific presence of transposable elements.</title>
        <authorList>
            <person name="Laurie J.D."/>
            <person name="Ali S."/>
            <person name="Linning R."/>
            <person name="Mannhaupt G."/>
            <person name="Wong P."/>
            <person name="Gueldener U."/>
            <person name="Muensterkoetter M."/>
            <person name="Moore R."/>
            <person name="Kahmann R."/>
            <person name="Bakkeren G."/>
            <person name="Schirawski J."/>
        </authorList>
    </citation>
    <scope>NUCLEOTIDE SEQUENCE [LARGE SCALE GENOMIC DNA]</scope>
    <source>
        <strain evidence="3">Uh4875-4</strain>
    </source>
</reference>
<sequence length="775" mass="84479">MSLKPLTPPLRFSTVAFSCVDDPSNTEDDPRLHSHHRESVYRGAYPKTRNLYFLSRLHLRTVLSLTPRPLDNDAALLAWSSQSGPSSLLSTSTTPVAERAAQMGIKLLHVRSEKPKDESGGLTREGAARALSILLDRRNHPIYVHCLDGVEVTSTLVACMRKVQAWSNPAILAELGRALRDSNSSEWTEVPSHLSSFLNKFAQPDGIRLPPRNHIPSWLWPAPNPLSILANPYAWAVTSHIHNLANGNNQNGAGSSSNSIVEGSMSRNTSLPPSSEQNDNIALPPRVSPQPSIHPHLHRNRQLPIHHPTLKLHFEIDPDLPPGPSPPLASTSSLAASTSLQRPMTPSRSLHLHSRTSSHNSNASLRTPPHSRPTSRAGRPSTGSAHPLASRSALLAPDEDRVASNVARRATSVAKDSTTSSLISPSPASAALRAPASVVPSVAAFLEDQVQDQDAASSSSDFASQGATESPTRRTRSNLGLINSIDLSPRGDSPFSPDQVRFITDKALSSRTGNVADVDEIDVSTPRARPTTHNNFNIGIAGTIFHHDDDITDHEGHSSINYKAASIRSSGLFSRGDTSSARMAVPLEKRRMQLALDEADGEQTPTKANALARKQTLQTNEQGLTADLSTQAWIVRDKQDKEESETRAAQAEVQTLPEKAGGTAEAVFAKDRYTEQVTDEPEETDSVGQVEERSDGDQAENADEQAEAEEDEGGVRQADEEDEDEEEEDEEEEDEEEEDDDEDEEEEDDDEDEEEEDDDEDEDDLALEALDLEGY</sequence>
<dbReference type="eggNOG" id="KOG1572">
    <property type="taxonomic scope" value="Eukaryota"/>
</dbReference>
<keyword evidence="3" id="KW-1185">Reference proteome</keyword>
<feature type="compositionally biased region" description="Low complexity" evidence="1">
    <location>
        <begin position="328"/>
        <end position="340"/>
    </location>
</feature>
<feature type="compositionally biased region" description="Low complexity" evidence="1">
    <location>
        <begin position="452"/>
        <end position="467"/>
    </location>
</feature>
<dbReference type="InterPro" id="IPR004861">
    <property type="entry name" value="Siw14-like"/>
</dbReference>
<dbReference type="Gene3D" id="3.90.190.10">
    <property type="entry name" value="Protein tyrosine phosphatase superfamily"/>
    <property type="match status" value="1"/>
</dbReference>
<dbReference type="HOGENOM" id="CLU_364147_0_0_1"/>
<feature type="compositionally biased region" description="Basic and acidic residues" evidence="1">
    <location>
        <begin position="637"/>
        <end position="646"/>
    </location>
</feature>
<feature type="compositionally biased region" description="Acidic residues" evidence="1">
    <location>
        <begin position="697"/>
        <end position="712"/>
    </location>
</feature>
<name>I2G350_USTHO</name>
<evidence type="ECO:0000256" key="1">
    <source>
        <dbReference type="SAM" id="MobiDB-lite"/>
    </source>
</evidence>
<gene>
    <name evidence="2" type="ORF">UHOR_02161</name>
</gene>
<dbReference type="OrthoDB" id="6375174at2759"/>
<dbReference type="STRING" id="1128400.I2G350"/>
<feature type="compositionally biased region" description="Low complexity" evidence="1">
    <location>
        <begin position="246"/>
        <end position="259"/>
    </location>
</feature>
<dbReference type="SUPFAM" id="SSF52799">
    <property type="entry name" value="(Phosphotyrosine protein) phosphatases II"/>
    <property type="match status" value="1"/>
</dbReference>
<proteinExistence type="predicted"/>